<dbReference type="GO" id="GO:0005524">
    <property type="term" value="F:ATP binding"/>
    <property type="evidence" value="ECO:0007669"/>
    <property type="project" value="UniProtKB-KW"/>
</dbReference>
<dbReference type="GO" id="GO:0052725">
    <property type="term" value="F:inositol-1,3,4-trisphosphate 6-kinase activity"/>
    <property type="evidence" value="ECO:0007669"/>
    <property type="project" value="InterPro"/>
</dbReference>
<keyword evidence="7" id="KW-0418">Kinase</keyword>
<comment type="cofactor">
    <cofactor evidence="1">
        <name>Mg(2+)</name>
        <dbReference type="ChEBI" id="CHEBI:18420"/>
    </cofactor>
</comment>
<evidence type="ECO:0000256" key="3">
    <source>
        <dbReference type="ARBA" id="ARBA00012017"/>
    </source>
</evidence>
<keyword evidence="8" id="KW-0067">ATP-binding</keyword>
<dbReference type="GO" id="GO:0005737">
    <property type="term" value="C:cytoplasm"/>
    <property type="evidence" value="ECO:0007669"/>
    <property type="project" value="TreeGrafter"/>
</dbReference>
<dbReference type="Gene3D" id="3.40.50.1000">
    <property type="entry name" value="HAD superfamily/HAD-like"/>
    <property type="match status" value="1"/>
</dbReference>
<accession>A0AAU9IX02</accession>
<evidence type="ECO:0000256" key="9">
    <source>
        <dbReference type="ARBA" id="ARBA00022842"/>
    </source>
</evidence>
<evidence type="ECO:0000256" key="4">
    <source>
        <dbReference type="ARBA" id="ARBA00022679"/>
    </source>
</evidence>
<dbReference type="PANTHER" id="PTHR14217">
    <property type="entry name" value="INOSITOL-TETRAKISPHOSPHATE 1-KINASE"/>
    <property type="match status" value="1"/>
</dbReference>
<keyword evidence="12" id="KW-1185">Reference proteome</keyword>
<gene>
    <name evidence="11" type="ORF">BSTOLATCC_MIC15660</name>
</gene>
<sequence length="520" mass="58988">MENGILIFDLVNTLVKAPSCEARKKLNQLNASTYAKSDSDSLKEDKKESTLIDISGYRLWKDTMKVLKLLKNKGYCMILAINSSNIPKTNKIIDELGDETQKLRDIFHRVFISGELGIKKPDPNFIHTIISILGENASAVLDKTYIIGDMLDKDIACGINAGIKSIWLDISASDQERNIEAINSGRIKYPRTISSLSLLESAIEFYEPLGIKAGYIIPTAKKREIIGMKGCFASSNKVWYNFIDPYADFSQIGSYDVIVHKAVDLLSMKKAHALSSLRLFIDQHPDIKIIDSLECIEYLLKRGDMYKKLQETIGSGIFINEMRLRLPWQIDILQPSPDSIPFVRNEMESHSINFPLLVKTDQSSVSDLSHFMCVVFDFEGLITAFTNFQEKLILQEYINHDKTVYKVYALGEDIRYFSRPSCSNLVSGQGVVSFRSDQPWPQSLKSEDKQIIRDLSMEIVRLGAQIITNSLKITIFGYDILVQSHTNDYIIVDLNVFPGFKEYSNLSEVMDQHIINTLKN</sequence>
<dbReference type="GO" id="GO:0000287">
    <property type="term" value="F:magnesium ion binding"/>
    <property type="evidence" value="ECO:0007669"/>
    <property type="project" value="InterPro"/>
</dbReference>
<dbReference type="GO" id="GO:0052726">
    <property type="term" value="F:inositol-1,3,4-trisphosphate 5-kinase activity"/>
    <property type="evidence" value="ECO:0007669"/>
    <property type="project" value="InterPro"/>
</dbReference>
<dbReference type="Pfam" id="PF05770">
    <property type="entry name" value="Ins134_P3_kin"/>
    <property type="match status" value="1"/>
</dbReference>
<feature type="domain" description="Inositol 1,3,4-trisphosphate 5/6-kinase ATP-grasp" evidence="10">
    <location>
        <begin position="325"/>
        <end position="515"/>
    </location>
</feature>
<organism evidence="11 12">
    <name type="scientific">Blepharisma stoltei</name>
    <dbReference type="NCBI Taxonomy" id="1481888"/>
    <lineage>
        <taxon>Eukaryota</taxon>
        <taxon>Sar</taxon>
        <taxon>Alveolata</taxon>
        <taxon>Ciliophora</taxon>
        <taxon>Postciliodesmatophora</taxon>
        <taxon>Heterotrichea</taxon>
        <taxon>Heterotrichida</taxon>
        <taxon>Blepharismidae</taxon>
        <taxon>Blepharisma</taxon>
    </lineage>
</organism>
<dbReference type="EC" id="2.7.1.159" evidence="3"/>
<name>A0AAU9IX02_9CILI</name>
<keyword evidence="9" id="KW-0460">Magnesium</keyword>
<dbReference type="SUPFAM" id="SSF56059">
    <property type="entry name" value="Glutathione synthetase ATP-binding domain-like"/>
    <property type="match status" value="1"/>
</dbReference>
<protein>
    <recommendedName>
        <fullName evidence="3">inositol-1,3,4-trisphosphate 5/6-kinase</fullName>
        <ecNumber evidence="3">2.7.1.159</ecNumber>
    </recommendedName>
</protein>
<dbReference type="Pfam" id="PF00702">
    <property type="entry name" value="Hydrolase"/>
    <property type="match status" value="1"/>
</dbReference>
<evidence type="ECO:0000256" key="6">
    <source>
        <dbReference type="ARBA" id="ARBA00022741"/>
    </source>
</evidence>
<evidence type="ECO:0000256" key="2">
    <source>
        <dbReference type="ARBA" id="ARBA00009601"/>
    </source>
</evidence>
<dbReference type="Proteomes" id="UP001162131">
    <property type="component" value="Unassembled WGS sequence"/>
</dbReference>
<dbReference type="SUPFAM" id="SSF56784">
    <property type="entry name" value="HAD-like"/>
    <property type="match status" value="1"/>
</dbReference>
<keyword evidence="5" id="KW-0479">Metal-binding</keyword>
<comment type="similarity">
    <text evidence="2">Belongs to the ITPK1 family.</text>
</comment>
<evidence type="ECO:0000259" key="10">
    <source>
        <dbReference type="Pfam" id="PF05770"/>
    </source>
</evidence>
<evidence type="ECO:0000256" key="8">
    <source>
        <dbReference type="ARBA" id="ARBA00022840"/>
    </source>
</evidence>
<dbReference type="InterPro" id="IPR040464">
    <property type="entry name" value="InsP(3)kin_ATP-grasp"/>
</dbReference>
<dbReference type="GO" id="GO:0047325">
    <property type="term" value="F:inositol-3,4,5,6-tetrakisphosphate 1-kinase activity"/>
    <property type="evidence" value="ECO:0007669"/>
    <property type="project" value="InterPro"/>
</dbReference>
<dbReference type="AlphaFoldDB" id="A0AAU9IX02"/>
<dbReference type="InterPro" id="IPR008656">
    <property type="entry name" value="Inositol_tetrakis-P_1-kinase"/>
</dbReference>
<evidence type="ECO:0000256" key="1">
    <source>
        <dbReference type="ARBA" id="ARBA00001946"/>
    </source>
</evidence>
<dbReference type="InterPro" id="IPR036412">
    <property type="entry name" value="HAD-like_sf"/>
</dbReference>
<evidence type="ECO:0000313" key="11">
    <source>
        <dbReference type="EMBL" id="CAG9316225.1"/>
    </source>
</evidence>
<evidence type="ECO:0000256" key="7">
    <source>
        <dbReference type="ARBA" id="ARBA00022777"/>
    </source>
</evidence>
<proteinExistence type="inferred from homology"/>
<dbReference type="PANTHER" id="PTHR14217:SF1">
    <property type="entry name" value="INOSITOL-TETRAKISPHOSPHATE 1-KINASE"/>
    <property type="match status" value="1"/>
</dbReference>
<comment type="caution">
    <text evidence="11">The sequence shown here is derived from an EMBL/GenBank/DDBJ whole genome shotgun (WGS) entry which is preliminary data.</text>
</comment>
<keyword evidence="6" id="KW-0547">Nucleotide-binding</keyword>
<evidence type="ECO:0000256" key="5">
    <source>
        <dbReference type="ARBA" id="ARBA00022723"/>
    </source>
</evidence>
<evidence type="ECO:0000313" key="12">
    <source>
        <dbReference type="Proteomes" id="UP001162131"/>
    </source>
</evidence>
<reference evidence="11" key="1">
    <citation type="submission" date="2021-09" db="EMBL/GenBank/DDBJ databases">
        <authorList>
            <consortium name="AG Swart"/>
            <person name="Singh M."/>
            <person name="Singh A."/>
            <person name="Seah K."/>
            <person name="Emmerich C."/>
        </authorList>
    </citation>
    <scope>NUCLEOTIDE SEQUENCE</scope>
    <source>
        <strain evidence="11">ATCC30299</strain>
    </source>
</reference>
<dbReference type="EMBL" id="CAJZBQ010000015">
    <property type="protein sequence ID" value="CAG9316225.1"/>
    <property type="molecule type" value="Genomic_DNA"/>
</dbReference>
<dbReference type="Gene3D" id="3.30.470.20">
    <property type="entry name" value="ATP-grasp fold, B domain"/>
    <property type="match status" value="1"/>
</dbReference>
<dbReference type="InterPro" id="IPR023214">
    <property type="entry name" value="HAD_sf"/>
</dbReference>
<keyword evidence="4" id="KW-0808">Transferase</keyword>
<dbReference type="GO" id="GO:0032957">
    <property type="term" value="P:inositol trisphosphate metabolic process"/>
    <property type="evidence" value="ECO:0007669"/>
    <property type="project" value="InterPro"/>
</dbReference>